<keyword evidence="2" id="KW-0697">Rotamase</keyword>
<dbReference type="SUPFAM" id="SSF50891">
    <property type="entry name" value="Cyclophilin-like"/>
    <property type="match status" value="1"/>
</dbReference>
<dbReference type="Gene3D" id="2.40.100.10">
    <property type="entry name" value="Cyclophilin-like"/>
    <property type="match status" value="1"/>
</dbReference>
<reference evidence="6" key="1">
    <citation type="submission" date="2020-04" db="EMBL/GenBank/DDBJ databases">
        <authorList>
            <person name="Zhang T."/>
        </authorList>
    </citation>
    <scope>NUCLEOTIDE SEQUENCE</scope>
    <source>
        <strain evidence="6">HKST-UBA15</strain>
    </source>
</reference>
<organism evidence="6 7">
    <name type="scientific">Candidatus Dojkabacteria bacterium</name>
    <dbReference type="NCBI Taxonomy" id="2099670"/>
    <lineage>
        <taxon>Bacteria</taxon>
        <taxon>Candidatus Dojkabacteria</taxon>
    </lineage>
</organism>
<protein>
    <recommendedName>
        <fullName evidence="1">peptidylprolyl isomerase</fullName>
        <ecNumber evidence="1">5.2.1.8</ecNumber>
    </recommendedName>
</protein>
<evidence type="ECO:0000256" key="2">
    <source>
        <dbReference type="ARBA" id="ARBA00023110"/>
    </source>
</evidence>
<dbReference type="CDD" id="cd00317">
    <property type="entry name" value="cyclophilin"/>
    <property type="match status" value="1"/>
</dbReference>
<reference evidence="6" key="2">
    <citation type="journal article" date="2021" name="Microbiome">
        <title>Successional dynamics and alternative stable states in a saline activated sludge microbial community over 9 years.</title>
        <authorList>
            <person name="Wang Y."/>
            <person name="Ye J."/>
            <person name="Ju F."/>
            <person name="Liu L."/>
            <person name="Boyd J.A."/>
            <person name="Deng Y."/>
            <person name="Parks D.H."/>
            <person name="Jiang X."/>
            <person name="Yin X."/>
            <person name="Woodcroft B.J."/>
            <person name="Tyson G.W."/>
            <person name="Hugenholtz P."/>
            <person name="Polz M.F."/>
            <person name="Zhang T."/>
        </authorList>
    </citation>
    <scope>NUCLEOTIDE SEQUENCE</scope>
    <source>
        <strain evidence="6">HKST-UBA15</strain>
    </source>
</reference>
<accession>A0A955L001</accession>
<dbReference type="PANTHER" id="PTHR45625:SF4">
    <property type="entry name" value="PEPTIDYLPROLYL ISOMERASE DOMAIN AND WD REPEAT-CONTAINING PROTEIN 1"/>
    <property type="match status" value="1"/>
</dbReference>
<proteinExistence type="predicted"/>
<evidence type="ECO:0000313" key="7">
    <source>
        <dbReference type="Proteomes" id="UP000745577"/>
    </source>
</evidence>
<evidence type="ECO:0000256" key="1">
    <source>
        <dbReference type="ARBA" id="ARBA00013194"/>
    </source>
</evidence>
<dbReference type="EMBL" id="JAGQLL010000005">
    <property type="protein sequence ID" value="MCA9379609.1"/>
    <property type="molecule type" value="Genomic_DNA"/>
</dbReference>
<dbReference type="InterPro" id="IPR029000">
    <property type="entry name" value="Cyclophilin-like_dom_sf"/>
</dbReference>
<evidence type="ECO:0000256" key="4">
    <source>
        <dbReference type="SAM" id="Phobius"/>
    </source>
</evidence>
<evidence type="ECO:0000259" key="5">
    <source>
        <dbReference type="PROSITE" id="PS50072"/>
    </source>
</evidence>
<dbReference type="PANTHER" id="PTHR45625">
    <property type="entry name" value="PEPTIDYL-PROLYL CIS-TRANS ISOMERASE-RELATED"/>
    <property type="match status" value="1"/>
</dbReference>
<comment type="caution">
    <text evidence="6">The sequence shown here is derived from an EMBL/GenBank/DDBJ whole genome shotgun (WGS) entry which is preliminary data.</text>
</comment>
<keyword evidence="4" id="KW-0472">Membrane</keyword>
<dbReference type="GO" id="GO:0003755">
    <property type="term" value="F:peptidyl-prolyl cis-trans isomerase activity"/>
    <property type="evidence" value="ECO:0007669"/>
    <property type="project" value="UniProtKB-KW"/>
</dbReference>
<feature type="domain" description="PPIase cyclophilin-type" evidence="5">
    <location>
        <begin position="74"/>
        <end position="258"/>
    </location>
</feature>
<evidence type="ECO:0000256" key="3">
    <source>
        <dbReference type="ARBA" id="ARBA00023235"/>
    </source>
</evidence>
<keyword evidence="4" id="KW-0812">Transmembrane</keyword>
<feature type="transmembrane region" description="Helical" evidence="4">
    <location>
        <begin position="9"/>
        <end position="28"/>
    </location>
</feature>
<name>A0A955L001_9BACT</name>
<dbReference type="Proteomes" id="UP000745577">
    <property type="component" value="Unassembled WGS sequence"/>
</dbReference>
<sequence length="261" mass="29403">MPGADKKDILYILSTVALFIVIGLYLAFTQGQSLSNVVLIPFRNNSITPTTEGQSEEEIEESNDEGDDYFAVLETNIGVLELDLLEKNAPNSVENFVYLSESKYYDGTSFHRFIPDLILQGGSRNTLTPDKSDDKFGNPGYTINDEINWDSLELSDDQRNDLEKDGYKNNTDVTSVPLDKYTIAWANSEADSNGSQFFIVLGERGEEKVRKLEGRHTVFAKVVKGQELLDEISKFEVDLSILEEPRPTKDITINTIKIEKR</sequence>
<evidence type="ECO:0000313" key="6">
    <source>
        <dbReference type="EMBL" id="MCA9379609.1"/>
    </source>
</evidence>
<dbReference type="Pfam" id="PF00160">
    <property type="entry name" value="Pro_isomerase"/>
    <property type="match status" value="1"/>
</dbReference>
<gene>
    <name evidence="6" type="ORF">KC675_00330</name>
</gene>
<dbReference type="EC" id="5.2.1.8" evidence="1"/>
<dbReference type="InterPro" id="IPR002130">
    <property type="entry name" value="Cyclophilin-type_PPIase_dom"/>
</dbReference>
<dbReference type="PROSITE" id="PS50072">
    <property type="entry name" value="CSA_PPIASE_2"/>
    <property type="match status" value="1"/>
</dbReference>
<dbReference type="InterPro" id="IPR044666">
    <property type="entry name" value="Cyclophilin_A-like"/>
</dbReference>
<keyword evidence="4" id="KW-1133">Transmembrane helix</keyword>
<keyword evidence="3 6" id="KW-0413">Isomerase</keyword>
<dbReference type="AlphaFoldDB" id="A0A955L001"/>